<accession>A0A059DYD3</accession>
<gene>
    <name evidence="1" type="ORF">HY36_06135</name>
</gene>
<sequence length="359" mass="39011">MGAPMTRAGVLLFGKPSAATPLLGHVAGLHAERIARFWPAPHGGFLTLPTARRHAAAILLERRWNSSADDGVDIVHAVERTRDADLARILMGGEAPGGLMKALGRIGETLWDAAAYANLLKLFSDPESVKVLRHMPRIEAARLGLIAQIPAALRVPGILANLPHRPEAVEDLAEAYALALQIHGSGEAARIVQRWSRATSPLALFDMAAEALQPDEFGLVLAPPALPDWFKPVRTRKALNEIALEFRNCLRDFSADLAMGRMAVYAVRKSSSPPVVMALRQDAAGWRLAEALLRNNDDLSDAHLRSLVDVVVASGIRTGESAWKLADRLHNHVCPDCGPAHVPPRNTWRERLALGSLWD</sequence>
<comment type="caution">
    <text evidence="1">The sequence shown here is derived from an EMBL/GenBank/DDBJ whole genome shotgun (WGS) entry which is preliminary data.</text>
</comment>
<dbReference type="eggNOG" id="ENOG5032TWS">
    <property type="taxonomic scope" value="Bacteria"/>
</dbReference>
<dbReference type="Proteomes" id="UP000024547">
    <property type="component" value="Unassembled WGS sequence"/>
</dbReference>
<protein>
    <submittedName>
        <fullName evidence="1">Uncharacterized protein</fullName>
    </submittedName>
</protein>
<name>A0A059DYD3_9PROT</name>
<reference evidence="1 2" key="1">
    <citation type="journal article" date="2014" name="Antonie Van Leeuwenhoek">
        <title>Hyphomonas beringensis sp. nov. and Hyphomonas chukchiensis sp. nov., isolated from surface seawater of the Bering Sea and Chukchi Sea.</title>
        <authorList>
            <person name="Li C."/>
            <person name="Lai Q."/>
            <person name="Li G."/>
            <person name="Dong C."/>
            <person name="Wang J."/>
            <person name="Liao Y."/>
            <person name="Shao Z."/>
        </authorList>
    </citation>
    <scope>NUCLEOTIDE SEQUENCE [LARGE SCALE GENOMIC DNA]</scope>
    <source>
        <strain evidence="1 2">22II1-22F38</strain>
    </source>
</reference>
<evidence type="ECO:0000313" key="2">
    <source>
        <dbReference type="Proteomes" id="UP000024547"/>
    </source>
</evidence>
<dbReference type="OrthoDB" id="7615878at2"/>
<dbReference type="EMBL" id="AWFH01000034">
    <property type="protein sequence ID" value="KCZ59703.1"/>
    <property type="molecule type" value="Genomic_DNA"/>
</dbReference>
<dbReference type="AlphaFoldDB" id="A0A059DYD3"/>
<dbReference type="PATRIC" id="fig|1280948.3.peg.2318"/>
<proteinExistence type="predicted"/>
<keyword evidence="2" id="KW-1185">Reference proteome</keyword>
<organism evidence="1 2">
    <name type="scientific">Hyphomonas atlantica</name>
    <dbReference type="NCBI Taxonomy" id="1280948"/>
    <lineage>
        <taxon>Bacteria</taxon>
        <taxon>Pseudomonadati</taxon>
        <taxon>Pseudomonadota</taxon>
        <taxon>Alphaproteobacteria</taxon>
        <taxon>Hyphomonadales</taxon>
        <taxon>Hyphomonadaceae</taxon>
        <taxon>Hyphomonas</taxon>
    </lineage>
</organism>
<evidence type="ECO:0000313" key="1">
    <source>
        <dbReference type="EMBL" id="KCZ59703.1"/>
    </source>
</evidence>
<dbReference type="RefSeq" id="WP_035552830.1">
    <property type="nucleotide sequence ID" value="NZ_AWFH01000034.1"/>
</dbReference>